<evidence type="ECO:0000313" key="2">
    <source>
        <dbReference type="Proteomes" id="UP001062846"/>
    </source>
</evidence>
<proteinExistence type="predicted"/>
<reference evidence="1" key="1">
    <citation type="submission" date="2022-02" db="EMBL/GenBank/DDBJ databases">
        <title>Plant Genome Project.</title>
        <authorList>
            <person name="Zhang R.-G."/>
        </authorList>
    </citation>
    <scope>NUCLEOTIDE SEQUENCE</scope>
    <source>
        <strain evidence="1">AT1</strain>
    </source>
</reference>
<gene>
    <name evidence="1" type="ORF">RHMOL_Rhmol02G0074800</name>
</gene>
<keyword evidence="2" id="KW-1185">Reference proteome</keyword>
<organism evidence="1 2">
    <name type="scientific">Rhododendron molle</name>
    <name type="common">Chinese azalea</name>
    <name type="synonym">Azalea mollis</name>
    <dbReference type="NCBI Taxonomy" id="49168"/>
    <lineage>
        <taxon>Eukaryota</taxon>
        <taxon>Viridiplantae</taxon>
        <taxon>Streptophyta</taxon>
        <taxon>Embryophyta</taxon>
        <taxon>Tracheophyta</taxon>
        <taxon>Spermatophyta</taxon>
        <taxon>Magnoliopsida</taxon>
        <taxon>eudicotyledons</taxon>
        <taxon>Gunneridae</taxon>
        <taxon>Pentapetalae</taxon>
        <taxon>asterids</taxon>
        <taxon>Ericales</taxon>
        <taxon>Ericaceae</taxon>
        <taxon>Ericoideae</taxon>
        <taxon>Rhodoreae</taxon>
        <taxon>Rhododendron</taxon>
    </lineage>
</organism>
<sequence>MQGKLEEAHAAILRENEEAKIAIEQAPPVIKEVPVVDNSKVEELTIQNEDLEGAITELKKRVEEFEQKYSEVENESKARLKQAEDSQLKVSELQEAIERLELNLSNLESENQVLRQQALVASTNEDLSEEMKSLKSKITDLESENELLRTQKVVGGQIISHAPVQLQSKESEPFVPLLTKQRSLTDRQQENHDALIKCLVEDKRFDKSRPVAACIVLGVGNPSRRLPSQSTSRLSITLPRQPTLRISRLDSESIDSESAIQAVVDRLGVGNPSCRLPSQSVDRAESVDIHVQQFQAVDYPHNLSTELNLSISTSNNSKPSITLTINFEAVAVEEEESHGLRSN</sequence>
<name>A0ACC0PMA2_RHOML</name>
<dbReference type="Proteomes" id="UP001062846">
    <property type="component" value="Chromosome 2"/>
</dbReference>
<accession>A0ACC0PMA2</accession>
<protein>
    <submittedName>
        <fullName evidence="1">Uncharacterized protein</fullName>
    </submittedName>
</protein>
<comment type="caution">
    <text evidence="1">The sequence shown here is derived from an EMBL/GenBank/DDBJ whole genome shotgun (WGS) entry which is preliminary data.</text>
</comment>
<dbReference type="EMBL" id="CM046389">
    <property type="protein sequence ID" value="KAI8566857.1"/>
    <property type="molecule type" value="Genomic_DNA"/>
</dbReference>
<evidence type="ECO:0000313" key="1">
    <source>
        <dbReference type="EMBL" id="KAI8566857.1"/>
    </source>
</evidence>